<dbReference type="InterPro" id="IPR023214">
    <property type="entry name" value="HAD_sf"/>
</dbReference>
<feature type="repeat" description="RCC1" evidence="6">
    <location>
        <begin position="43"/>
        <end position="94"/>
    </location>
</feature>
<feature type="domain" description="Protein kinase" evidence="7">
    <location>
        <begin position="281"/>
        <end position="590"/>
    </location>
</feature>
<keyword evidence="4" id="KW-0378">Hydrolase</keyword>
<dbReference type="InterPro" id="IPR009091">
    <property type="entry name" value="RCC1/BLIP-II"/>
</dbReference>
<evidence type="ECO:0000256" key="5">
    <source>
        <dbReference type="ARBA" id="ARBA00022842"/>
    </source>
</evidence>
<dbReference type="Gene3D" id="3.40.50.1000">
    <property type="entry name" value="HAD superfamily/HAD-like"/>
    <property type="match status" value="1"/>
</dbReference>
<dbReference type="SUPFAM" id="SSF50985">
    <property type="entry name" value="RCC1/BLIP-II"/>
    <property type="match status" value="1"/>
</dbReference>
<dbReference type="InterPro" id="IPR000719">
    <property type="entry name" value="Prot_kinase_dom"/>
</dbReference>
<feature type="repeat" description="RCC1" evidence="6">
    <location>
        <begin position="146"/>
        <end position="199"/>
    </location>
</feature>
<dbReference type="InterPro" id="IPR011009">
    <property type="entry name" value="Kinase-like_dom_sf"/>
</dbReference>
<keyword evidence="2" id="KW-0479">Metal-binding</keyword>
<dbReference type="CDD" id="cd00180">
    <property type="entry name" value="PKc"/>
    <property type="match status" value="1"/>
</dbReference>
<dbReference type="GO" id="GO:0008253">
    <property type="term" value="F:5'-nucleotidase activity"/>
    <property type="evidence" value="ECO:0007669"/>
    <property type="project" value="TreeGrafter"/>
</dbReference>
<evidence type="ECO:0000256" key="6">
    <source>
        <dbReference type="PROSITE-ProRule" id="PRU00235"/>
    </source>
</evidence>
<evidence type="ECO:0000256" key="3">
    <source>
        <dbReference type="ARBA" id="ARBA00022737"/>
    </source>
</evidence>
<dbReference type="Gene3D" id="3.30.200.20">
    <property type="entry name" value="Phosphorylase Kinase, domain 1"/>
    <property type="match status" value="1"/>
</dbReference>
<dbReference type="Pfam" id="PF05761">
    <property type="entry name" value="5_nucleotid"/>
    <property type="match status" value="1"/>
</dbReference>
<dbReference type="InterPro" id="IPR000408">
    <property type="entry name" value="Reg_chr_condens"/>
</dbReference>
<dbReference type="GO" id="GO:0004672">
    <property type="term" value="F:protein kinase activity"/>
    <property type="evidence" value="ECO:0007669"/>
    <property type="project" value="InterPro"/>
</dbReference>
<dbReference type="Gene3D" id="1.10.510.10">
    <property type="entry name" value="Transferase(Phosphotransferase) domain 1"/>
    <property type="match status" value="1"/>
</dbReference>
<dbReference type="InterPro" id="IPR058923">
    <property type="entry name" value="RCC1-like_dom"/>
</dbReference>
<dbReference type="PROSITE" id="PS50012">
    <property type="entry name" value="RCC1_3"/>
    <property type="match status" value="4"/>
</dbReference>
<evidence type="ECO:0000256" key="1">
    <source>
        <dbReference type="ARBA" id="ARBA00009589"/>
    </source>
</evidence>
<gene>
    <name evidence="8" type="ORF">ONB1V03_LOCUS10282</name>
</gene>
<evidence type="ECO:0000259" key="7">
    <source>
        <dbReference type="PROSITE" id="PS50011"/>
    </source>
</evidence>
<dbReference type="EMBL" id="CAJPVJ010006882">
    <property type="protein sequence ID" value="CAG2170816.1"/>
    <property type="molecule type" value="Genomic_DNA"/>
</dbReference>
<dbReference type="InterPro" id="IPR036412">
    <property type="entry name" value="HAD-like_sf"/>
</dbReference>
<dbReference type="InterPro" id="IPR008380">
    <property type="entry name" value="HAD-SF_hydro_IG_5-nucl"/>
</dbReference>
<dbReference type="SUPFAM" id="SSF56784">
    <property type="entry name" value="HAD-like"/>
    <property type="match status" value="1"/>
</dbReference>
<dbReference type="Pfam" id="PF25390">
    <property type="entry name" value="WD40_RLD"/>
    <property type="match status" value="1"/>
</dbReference>
<feature type="repeat" description="RCC1" evidence="6">
    <location>
        <begin position="200"/>
        <end position="249"/>
    </location>
</feature>
<dbReference type="PROSITE" id="PS00626">
    <property type="entry name" value="RCC1_2"/>
    <property type="match status" value="1"/>
</dbReference>
<organism evidence="8">
    <name type="scientific">Oppiella nova</name>
    <dbReference type="NCBI Taxonomy" id="334625"/>
    <lineage>
        <taxon>Eukaryota</taxon>
        <taxon>Metazoa</taxon>
        <taxon>Ecdysozoa</taxon>
        <taxon>Arthropoda</taxon>
        <taxon>Chelicerata</taxon>
        <taxon>Arachnida</taxon>
        <taxon>Acari</taxon>
        <taxon>Acariformes</taxon>
        <taxon>Sarcoptiformes</taxon>
        <taxon>Oribatida</taxon>
        <taxon>Brachypylina</taxon>
        <taxon>Oppioidea</taxon>
        <taxon>Oppiidae</taxon>
        <taxon>Oppiella</taxon>
    </lineage>
</organism>
<dbReference type="GO" id="GO:0005524">
    <property type="term" value="F:ATP binding"/>
    <property type="evidence" value="ECO:0007669"/>
    <property type="project" value="InterPro"/>
</dbReference>
<dbReference type="EMBL" id="OC921707">
    <property type="protein sequence ID" value="CAD7653629.1"/>
    <property type="molecule type" value="Genomic_DNA"/>
</dbReference>
<reference evidence="8" key="1">
    <citation type="submission" date="2020-11" db="EMBL/GenBank/DDBJ databases">
        <authorList>
            <person name="Tran Van P."/>
        </authorList>
    </citation>
    <scope>NUCLEOTIDE SEQUENCE</scope>
</reference>
<dbReference type="SUPFAM" id="SSF56112">
    <property type="entry name" value="Protein kinase-like (PK-like)"/>
    <property type="match status" value="1"/>
</dbReference>
<dbReference type="AlphaFoldDB" id="A0A7R9QPN0"/>
<dbReference type="SMART" id="SM00220">
    <property type="entry name" value="S_TKc"/>
    <property type="match status" value="1"/>
</dbReference>
<evidence type="ECO:0000313" key="8">
    <source>
        <dbReference type="EMBL" id="CAD7653629.1"/>
    </source>
</evidence>
<dbReference type="OrthoDB" id="6503940at2759"/>
<comment type="similarity">
    <text evidence="1">Belongs to the 5'(3')-deoxyribonucleotidase family.</text>
</comment>
<dbReference type="GO" id="GO:0046872">
    <property type="term" value="F:metal ion binding"/>
    <property type="evidence" value="ECO:0007669"/>
    <property type="project" value="UniProtKB-KW"/>
</dbReference>
<dbReference type="Pfam" id="PF00069">
    <property type="entry name" value="Pkinase"/>
    <property type="match status" value="1"/>
</dbReference>
<accession>A0A7R9QPN0</accession>
<dbReference type="PROSITE" id="PS50011">
    <property type="entry name" value="PROTEIN_KINASE_DOM"/>
    <property type="match status" value="1"/>
</dbReference>
<feature type="repeat" description="RCC1" evidence="6">
    <location>
        <begin position="95"/>
        <end position="145"/>
    </location>
</feature>
<keyword evidence="5" id="KW-0460">Magnesium</keyword>
<proteinExistence type="inferred from homology"/>
<name>A0A7R9QPN0_9ACAR</name>
<dbReference type="Proteomes" id="UP000728032">
    <property type="component" value="Unassembled WGS sequence"/>
</dbReference>
<dbReference type="PANTHER" id="PTHR12103:SF38">
    <property type="entry name" value="5'-NUCLEOTIDASE DOMAIN-CONTAINING PROTEIN 1"/>
    <property type="match status" value="1"/>
</dbReference>
<dbReference type="PANTHER" id="PTHR12103">
    <property type="entry name" value="5'-NUCLEOTIDASE DOMAIN-CONTAINING"/>
    <property type="match status" value="1"/>
</dbReference>
<evidence type="ECO:0000313" key="9">
    <source>
        <dbReference type="Proteomes" id="UP000728032"/>
    </source>
</evidence>
<keyword evidence="9" id="KW-1185">Reference proteome</keyword>
<protein>
    <recommendedName>
        <fullName evidence="7">Protein kinase domain-containing protein</fullName>
    </recommendedName>
</protein>
<evidence type="ECO:0000256" key="2">
    <source>
        <dbReference type="ARBA" id="ARBA00022723"/>
    </source>
</evidence>
<dbReference type="Gene3D" id="2.130.10.30">
    <property type="entry name" value="Regulator of chromosome condensation 1/beta-lactamase-inhibitor protein II"/>
    <property type="match status" value="1"/>
</dbReference>
<sequence length="959" mass="109705">MSSILEKFEICDKIPKIQRQEIKLFHVFDDTQGYNILFVTNDNLVYGLGANTYGSLGLGHNREVEEPEIIDILSYRNIRQFINGFAFVLALTGDHMVYGWGHNDWGQLGREPTNDYYTPHRITIKSKQIVQLSCGTSHSLALTVDGEVYGWGRNTWGEIGVDDNICEGIFGSVRVEIPHYHKIMSVYSNNNTSFAITCEGFVYSWGRNDSHQLGHNIPDNYFKPHIIENLYNVQTMCTSTVNTFFLTNNGLLYFCGKYTNEDNVGFAFSPSNIRFYKETFEELGTIGSSSGFGTVVKVKRRYADDIFVVKIIEFKESNYEYMYKIFRELRCLVKIPSEYVVQYYNSWFEHKFLYIQLEYCSHTLKNIIALKGPEFARQQPGEPMKAIEYFISCEIFKELLECVQYLHDLNEGVVLRDLRSDNILIAENGRNGRYIKLSNFGCAIDDDDYDSERIYGSQDFGSLADSGQGGGGSHSVHTNKADIYSVGVIAQELFDMDIHDPNPLQKYLSHELIDNFAKLFKVFVSMMVDVSGQTSTCAQVIGQYYDWSIDKDLPQSCVGRESYDLIAIDMDNTLVKYNLKSTLPLIHSLIQKSLVHNYGYSHEIIEDFCPKYCQKGLVIDKRRGNVLKLNSEFGIMSVRHGFQELSSRSTREVYGGDDVVRDLRTIPDVLCLGTINTTESEGFDYAVLKSYFTSPAAQVFSKCVEVLDITDDNNVSDDNNLRNRYAKIWRDIHSSTCLMYGSGLKHRSGGWNPELMDTPDRYLRKTSDRVIQLLKMWRQSGKHVILITSSDADHTKLLMNYAFGGYHQWIRCFDYVLTFARKPTFFTSDRPFLAIDSGGNTTGEVAVNDLKCGQIYSEGNWRALKALVAKKCSKADPMCLYIGDSFTDDCIVPNKYVDCHTIGVVEELDEDIRQELDPNYWQSFLKDSDNNTTLWYHLLKRHTKLLVPDMDSLANYCQP</sequence>
<keyword evidence="3" id="KW-0677">Repeat</keyword>
<dbReference type="PRINTS" id="PR00633">
    <property type="entry name" value="RCCNDNSATION"/>
</dbReference>
<evidence type="ECO:0000256" key="4">
    <source>
        <dbReference type="ARBA" id="ARBA00022801"/>
    </source>
</evidence>